<dbReference type="Proteomes" id="UP000789396">
    <property type="component" value="Unassembled WGS sequence"/>
</dbReference>
<evidence type="ECO:0000256" key="1">
    <source>
        <dbReference type="SAM" id="MobiDB-lite"/>
    </source>
</evidence>
<proteinExistence type="predicted"/>
<feature type="region of interest" description="Disordered" evidence="1">
    <location>
        <begin position="159"/>
        <end position="199"/>
    </location>
</feature>
<feature type="compositionally biased region" description="Basic residues" evidence="1">
    <location>
        <begin position="222"/>
        <end position="234"/>
    </location>
</feature>
<feature type="compositionally biased region" description="Low complexity" evidence="1">
    <location>
        <begin position="235"/>
        <end position="249"/>
    </location>
</feature>
<gene>
    <name evidence="2" type="ORF">RFULGI_LOCUS6468</name>
</gene>
<feature type="region of interest" description="Disordered" evidence="1">
    <location>
        <begin position="222"/>
        <end position="249"/>
    </location>
</feature>
<evidence type="ECO:0000313" key="2">
    <source>
        <dbReference type="EMBL" id="CAG8597382.1"/>
    </source>
</evidence>
<evidence type="ECO:0000313" key="3">
    <source>
        <dbReference type="Proteomes" id="UP000789396"/>
    </source>
</evidence>
<comment type="caution">
    <text evidence="2">The sequence shown here is derived from an EMBL/GenBank/DDBJ whole genome shotgun (WGS) entry which is preliminary data.</text>
</comment>
<keyword evidence="3" id="KW-1185">Reference proteome</keyword>
<name>A0A9N9CEM4_9GLOM</name>
<protein>
    <submittedName>
        <fullName evidence="2">11257_t:CDS:1</fullName>
    </submittedName>
</protein>
<dbReference type="OrthoDB" id="2555515at2759"/>
<dbReference type="AlphaFoldDB" id="A0A9N9CEM4"/>
<dbReference type="EMBL" id="CAJVPZ010008383">
    <property type="protein sequence ID" value="CAG8597382.1"/>
    <property type="molecule type" value="Genomic_DNA"/>
</dbReference>
<organism evidence="2 3">
    <name type="scientific">Racocetra fulgida</name>
    <dbReference type="NCBI Taxonomy" id="60492"/>
    <lineage>
        <taxon>Eukaryota</taxon>
        <taxon>Fungi</taxon>
        <taxon>Fungi incertae sedis</taxon>
        <taxon>Mucoromycota</taxon>
        <taxon>Glomeromycotina</taxon>
        <taxon>Glomeromycetes</taxon>
        <taxon>Diversisporales</taxon>
        <taxon>Gigasporaceae</taxon>
        <taxon>Racocetra</taxon>
    </lineage>
</organism>
<sequence length="328" mass="36688">ILKTCEVVEDNDINFDEEMTVSIAIENDKKDIIVPSFKLWDEDVGSGLRSKAQEVEYERYQQQLAVEKLRNTDSKSLISIAALRSNNSTSDASKLETVHKKLLKEAEDQLARYDSLGLGGKKRKADAIINTSSNIVSNIVGESKIIEEPENKKARLRVPKCTNNTNPTNPDEALTSCPKDETSTRITRSRKKKEEKPTDEIISIKSPETVVKANYKKISTKVKPQVKSKGKKGSKTVASSSSKAARSSTSSYIQQLETFIKPNTAMPTGSRKSTRSALAFGYKVPIKPLVKKDFSLPVSLFGEMINERENLRLQEYQQQIDSEELKKL</sequence>
<feature type="non-terminal residue" evidence="2">
    <location>
        <position position="1"/>
    </location>
</feature>
<accession>A0A9N9CEM4</accession>
<reference evidence="2" key="1">
    <citation type="submission" date="2021-06" db="EMBL/GenBank/DDBJ databases">
        <authorList>
            <person name="Kallberg Y."/>
            <person name="Tangrot J."/>
            <person name="Rosling A."/>
        </authorList>
    </citation>
    <scope>NUCLEOTIDE SEQUENCE</scope>
    <source>
        <strain evidence="2">IN212</strain>
    </source>
</reference>